<dbReference type="Pfam" id="PF12671">
    <property type="entry name" value="Amidase_6"/>
    <property type="match status" value="1"/>
</dbReference>
<dbReference type="AlphaFoldDB" id="F6BHP4"/>
<dbReference type="KEGG" id="txy:Thexy_1613"/>
<sequence>MKKILLLSLAIVMLSFLFTTSTINAENITDMDQISVAKGQINTYLYALNHSLVDDTIQKNIRDLVDNSNLTLLNYITGRHSIYSEWAKNNNVKFTNVSVNIDNGNIKYDKGKIYANLSTTTAVTYEYMSGKGSGVPNTFKFSEIHSLVLENKNGVYKVIEDNFYDPLRPDLSEDHVNRKVFDYNIDNNIASNALMNQKSIIPNSYKTVYYQTAAAAAYADKWTDNSGSSGTTHNPNYNYYPNNDCANFVSQCMGDSNAGNLPTDGTWYPYSLAWINADSLYNYIVNNRGWLRAYSTSTSYLDSYAKQMKVGDLVFYRWSTSGSTKDHVSIVVAFDSAGNPLVDAHTNNRWHYPWSLYSSNTTFWLVGVNASVTVPQNQ</sequence>
<evidence type="ECO:0000313" key="3">
    <source>
        <dbReference type="EMBL" id="AEF17643.1"/>
    </source>
</evidence>
<keyword evidence="1" id="KW-0732">Signal</keyword>
<keyword evidence="4" id="KW-1185">Reference proteome</keyword>
<dbReference type="InterPro" id="IPR024301">
    <property type="entry name" value="Amidase_6"/>
</dbReference>
<evidence type="ECO:0000313" key="4">
    <source>
        <dbReference type="Proteomes" id="UP000007239"/>
    </source>
</evidence>
<feature type="chain" id="PRO_5003333633" description="Putative amidase domain-containing protein" evidence="1">
    <location>
        <begin position="26"/>
        <end position="378"/>
    </location>
</feature>
<proteinExistence type="predicted"/>
<dbReference type="RefSeq" id="WP_013788379.1">
    <property type="nucleotide sequence ID" value="NC_015555.1"/>
</dbReference>
<gene>
    <name evidence="3" type="ordered locus">Thexy_1613</name>
</gene>
<accession>F6BHP4</accession>
<dbReference type="STRING" id="858215.Thexy_1613"/>
<dbReference type="Proteomes" id="UP000007239">
    <property type="component" value="Chromosome"/>
</dbReference>
<organism evidence="3 4">
    <name type="scientific">Thermoanaerobacterium xylanolyticum (strain ATCC 49914 / DSM 7097 / LX-11)</name>
    <dbReference type="NCBI Taxonomy" id="858215"/>
    <lineage>
        <taxon>Bacteria</taxon>
        <taxon>Bacillati</taxon>
        <taxon>Bacillota</taxon>
        <taxon>Clostridia</taxon>
        <taxon>Thermoanaerobacterales</taxon>
        <taxon>Thermoanaerobacteraceae</taxon>
        <taxon>Thermoanaerobacterium</taxon>
    </lineage>
</organism>
<feature type="signal peptide" evidence="1">
    <location>
        <begin position="1"/>
        <end position="25"/>
    </location>
</feature>
<reference evidence="3" key="1">
    <citation type="submission" date="2011-05" db="EMBL/GenBank/DDBJ databases">
        <title>Complete sequence of Thermoanaerobacterium xylanolyticum LX-11.</title>
        <authorList>
            <consortium name="US DOE Joint Genome Institute"/>
            <person name="Lucas S."/>
            <person name="Han J."/>
            <person name="Lapidus A."/>
            <person name="Cheng J.-F."/>
            <person name="Goodwin L."/>
            <person name="Pitluck S."/>
            <person name="Peters L."/>
            <person name="Mikhailova N."/>
            <person name="Lu M."/>
            <person name="Han C."/>
            <person name="Tapia R."/>
            <person name="Land M."/>
            <person name="Hauser L."/>
            <person name="Kyrpides N."/>
            <person name="Ivanova N."/>
            <person name="Pagani I."/>
            <person name="Hemme C."/>
            <person name="Woyke T."/>
        </authorList>
    </citation>
    <scope>NUCLEOTIDE SEQUENCE</scope>
    <source>
        <strain evidence="3">LX-11</strain>
    </source>
</reference>
<dbReference type="EMBL" id="CP002739">
    <property type="protein sequence ID" value="AEF17643.1"/>
    <property type="molecule type" value="Genomic_DNA"/>
</dbReference>
<dbReference type="PANTHER" id="PTHR40032">
    <property type="entry name" value="EXPORTED PROTEIN-RELATED"/>
    <property type="match status" value="1"/>
</dbReference>
<evidence type="ECO:0000259" key="2">
    <source>
        <dbReference type="Pfam" id="PF12671"/>
    </source>
</evidence>
<evidence type="ECO:0000256" key="1">
    <source>
        <dbReference type="SAM" id="SignalP"/>
    </source>
</evidence>
<protein>
    <recommendedName>
        <fullName evidence="2">Putative amidase domain-containing protein</fullName>
    </recommendedName>
</protein>
<dbReference type="eggNOG" id="COG3170">
    <property type="taxonomic scope" value="Bacteria"/>
</dbReference>
<name>F6BHP4_THEXL</name>
<dbReference type="PANTHER" id="PTHR40032:SF1">
    <property type="entry name" value="EXPORTED PROTEIN"/>
    <property type="match status" value="1"/>
</dbReference>
<feature type="domain" description="Putative amidase" evidence="2">
    <location>
        <begin position="210"/>
        <end position="362"/>
    </location>
</feature>
<dbReference type="HOGENOM" id="CLU_058013_0_0_9"/>